<accession>A0ABD5IZZ4</accession>
<gene>
    <name evidence="6" type="ORF">P9850_15600</name>
    <name evidence="5" type="ORF">PNH38_16045</name>
</gene>
<dbReference type="PANTHER" id="PTHR38600">
    <property type="entry name" value="TRANSCRIPTIONAL REGULATORY PROTEIN"/>
    <property type="match status" value="1"/>
</dbReference>
<evidence type="ECO:0000256" key="1">
    <source>
        <dbReference type="ARBA" id="ARBA00023015"/>
    </source>
</evidence>
<evidence type="ECO:0000256" key="2">
    <source>
        <dbReference type="ARBA" id="ARBA00023125"/>
    </source>
</evidence>
<dbReference type="RefSeq" id="WP_044742342.1">
    <property type="nucleotide sequence ID" value="NZ_JACIDF010000018.1"/>
</dbReference>
<keyword evidence="2" id="KW-0238">DNA-binding</keyword>
<evidence type="ECO:0000313" key="6">
    <source>
        <dbReference type="EMBL" id="MED5053224.1"/>
    </source>
</evidence>
<dbReference type="Gene3D" id="1.10.10.10">
    <property type="entry name" value="Winged helix-like DNA-binding domain superfamily/Winged helix DNA-binding domain"/>
    <property type="match status" value="1"/>
</dbReference>
<proteinExistence type="predicted"/>
<name>A0ABD5IZZ4_9BACL</name>
<dbReference type="EMBL" id="JARTLI010000040">
    <property type="protein sequence ID" value="MED5053224.1"/>
    <property type="molecule type" value="Genomic_DNA"/>
</dbReference>
<feature type="domain" description="HTH deoR-type" evidence="4">
    <location>
        <begin position="5"/>
        <end position="64"/>
    </location>
</feature>
<evidence type="ECO:0000256" key="3">
    <source>
        <dbReference type="ARBA" id="ARBA00023163"/>
    </source>
</evidence>
<organism evidence="6 8">
    <name type="scientific">Anoxybacteroides rupiense</name>
    <dbReference type="NCBI Taxonomy" id="311460"/>
    <lineage>
        <taxon>Bacteria</taxon>
        <taxon>Bacillati</taxon>
        <taxon>Bacillota</taxon>
        <taxon>Bacilli</taxon>
        <taxon>Bacillales</taxon>
        <taxon>Anoxybacillaceae</taxon>
        <taxon>Anoxybacteroides</taxon>
    </lineage>
</organism>
<dbReference type="EMBL" id="JAQOTG010000021">
    <property type="protein sequence ID" value="MDE8565364.1"/>
    <property type="molecule type" value="Genomic_DNA"/>
</dbReference>
<comment type="caution">
    <text evidence="6">The sequence shown here is derived from an EMBL/GenBank/DDBJ whole genome shotgun (WGS) entry which is preliminary data.</text>
</comment>
<reference evidence="6 8" key="2">
    <citation type="submission" date="2023-03" db="EMBL/GenBank/DDBJ databases">
        <title>Bacillus Genome Sequencing.</title>
        <authorList>
            <person name="Dunlap C."/>
        </authorList>
    </citation>
    <scope>NUCLEOTIDE SEQUENCE [LARGE SCALE GENOMIC DNA]</scope>
    <source>
        <strain evidence="6 8">NRS-38</strain>
    </source>
</reference>
<sequence>MNNQSSSTKQQLLQLLKIEKRLTAGELAKRLEVSEMAVRRHLHTLERDGLVQATLVRQAMGRPTNVYELSEKGEERFPQHYKQLTMDLLKELEHVAGAEMLERLFRARTERLKATYERDFQKKTFEQKMKRLLKLQNEQGYMAKVKRDEDGTYHLIAYHCPISEVAKEYHSVCSCEQQLFRQLLDTSEVVLRTCITKGDDRCHYQIKEQTGE</sequence>
<dbReference type="GO" id="GO:0003677">
    <property type="term" value="F:DNA binding"/>
    <property type="evidence" value="ECO:0007669"/>
    <property type="project" value="UniProtKB-KW"/>
</dbReference>
<keyword evidence="1" id="KW-0805">Transcription regulation</keyword>
<dbReference type="PROSITE" id="PS51000">
    <property type="entry name" value="HTH_DEOR_2"/>
    <property type="match status" value="1"/>
</dbReference>
<evidence type="ECO:0000313" key="5">
    <source>
        <dbReference type="EMBL" id="MDE8565364.1"/>
    </source>
</evidence>
<dbReference type="InterPro" id="IPR011991">
    <property type="entry name" value="ArsR-like_HTH"/>
</dbReference>
<dbReference type="InterPro" id="IPR013196">
    <property type="entry name" value="HTH_11"/>
</dbReference>
<keyword evidence="7" id="KW-1185">Reference proteome</keyword>
<dbReference type="InterPro" id="IPR036388">
    <property type="entry name" value="WH-like_DNA-bd_sf"/>
</dbReference>
<dbReference type="Proteomes" id="UP001213979">
    <property type="component" value="Unassembled WGS sequence"/>
</dbReference>
<dbReference type="Proteomes" id="UP001339962">
    <property type="component" value="Unassembled WGS sequence"/>
</dbReference>
<dbReference type="Pfam" id="PF08279">
    <property type="entry name" value="HTH_11"/>
    <property type="match status" value="1"/>
</dbReference>
<evidence type="ECO:0000313" key="7">
    <source>
        <dbReference type="Proteomes" id="UP001213979"/>
    </source>
</evidence>
<dbReference type="PANTHER" id="PTHR38600:SF2">
    <property type="entry name" value="SLL0088 PROTEIN"/>
    <property type="match status" value="1"/>
</dbReference>
<dbReference type="InterPro" id="IPR001034">
    <property type="entry name" value="DeoR_HTH"/>
</dbReference>
<dbReference type="InterPro" id="IPR036390">
    <property type="entry name" value="WH_DNA-bd_sf"/>
</dbReference>
<dbReference type="CDD" id="cd00090">
    <property type="entry name" value="HTH_ARSR"/>
    <property type="match status" value="1"/>
</dbReference>
<protein>
    <submittedName>
        <fullName evidence="6">Transcriptional regulator</fullName>
    </submittedName>
</protein>
<evidence type="ECO:0000313" key="8">
    <source>
        <dbReference type="Proteomes" id="UP001339962"/>
    </source>
</evidence>
<reference evidence="5 7" key="1">
    <citation type="submission" date="2023-01" db="EMBL/GenBank/DDBJ databases">
        <title>Genome-based reclassification of Anoxybacillus geothermalis as a later heterotypic synonym of Anoxybacillus rupiensis.</title>
        <authorList>
            <person name="Inan Bektas K."/>
            <person name="Canakci S."/>
            <person name="Belduz A.A."/>
            <person name="Guler H.H."/>
        </authorList>
    </citation>
    <scope>NUCLEOTIDE SEQUENCE [LARGE SCALE GENOMIC DNA]</scope>
    <source>
        <strain evidence="5 7">DSM 17127</strain>
    </source>
</reference>
<evidence type="ECO:0000259" key="4">
    <source>
        <dbReference type="PROSITE" id="PS51000"/>
    </source>
</evidence>
<dbReference type="SUPFAM" id="SSF46785">
    <property type="entry name" value="Winged helix' DNA-binding domain"/>
    <property type="match status" value="1"/>
</dbReference>
<keyword evidence="3" id="KW-0804">Transcription</keyword>
<dbReference type="AlphaFoldDB" id="A0ABD5IZZ4"/>